<dbReference type="GO" id="GO:0008270">
    <property type="term" value="F:zinc ion binding"/>
    <property type="evidence" value="ECO:0007669"/>
    <property type="project" value="UniProtKB-KW"/>
</dbReference>
<comment type="similarity">
    <text evidence="11">Belongs to the DMA1 family.</text>
</comment>
<dbReference type="InterPro" id="IPR000253">
    <property type="entry name" value="FHA_dom"/>
</dbReference>
<feature type="region of interest" description="Disordered" evidence="14">
    <location>
        <begin position="66"/>
        <end position="183"/>
    </location>
</feature>
<proteinExistence type="inferred from homology"/>
<evidence type="ECO:0000256" key="7">
    <source>
        <dbReference type="ARBA" id="ARBA00022771"/>
    </source>
</evidence>
<feature type="domain" description="RING-type" evidence="16">
    <location>
        <begin position="415"/>
        <end position="460"/>
    </location>
</feature>
<comment type="subcellular location">
    <subcellularLocation>
        <location evidence="2">Cytoplasm</location>
    </subcellularLocation>
</comment>
<dbReference type="FunFam" id="3.30.40.10:FF:000426">
    <property type="entry name" value="DMA1p Ubiquitin-protein ligase (E3)"/>
    <property type="match status" value="1"/>
</dbReference>
<feature type="region of interest" description="Disordered" evidence="14">
    <location>
        <begin position="568"/>
        <end position="637"/>
    </location>
</feature>
<gene>
    <name evidence="17" type="ORF">EYC80_000393</name>
</gene>
<comment type="caution">
    <text evidence="17">The sequence shown here is derived from an EMBL/GenBank/DDBJ whole genome shotgun (WGS) entry which is preliminary data.</text>
</comment>
<dbReference type="SMART" id="SM00184">
    <property type="entry name" value="RING"/>
    <property type="match status" value="1"/>
</dbReference>
<dbReference type="Pfam" id="PF17123">
    <property type="entry name" value="zf-RING_11"/>
    <property type="match status" value="1"/>
</dbReference>
<keyword evidence="7 13" id="KW-0863">Zinc-finger</keyword>
<evidence type="ECO:0000256" key="14">
    <source>
        <dbReference type="SAM" id="MobiDB-lite"/>
    </source>
</evidence>
<evidence type="ECO:0000256" key="12">
    <source>
        <dbReference type="ARBA" id="ARBA00080465"/>
    </source>
</evidence>
<dbReference type="GO" id="GO:0031578">
    <property type="term" value="P:mitotic spindle orientation checkpoint signaling"/>
    <property type="evidence" value="ECO:0007669"/>
    <property type="project" value="UniProtKB-ARBA"/>
</dbReference>
<dbReference type="GO" id="GO:0051865">
    <property type="term" value="P:protein autoubiquitination"/>
    <property type="evidence" value="ECO:0007669"/>
    <property type="project" value="UniProtKB-ARBA"/>
</dbReference>
<dbReference type="InterPro" id="IPR013083">
    <property type="entry name" value="Znf_RING/FYVE/PHD"/>
</dbReference>
<name>A0A5N6KAF5_MONLA</name>
<dbReference type="GO" id="GO:0032153">
    <property type="term" value="C:cell division site"/>
    <property type="evidence" value="ECO:0007669"/>
    <property type="project" value="TreeGrafter"/>
</dbReference>
<evidence type="ECO:0000256" key="8">
    <source>
        <dbReference type="ARBA" id="ARBA00022786"/>
    </source>
</evidence>
<evidence type="ECO:0000256" key="5">
    <source>
        <dbReference type="ARBA" id="ARBA00022679"/>
    </source>
</evidence>
<dbReference type="InterPro" id="IPR001841">
    <property type="entry name" value="Znf_RING"/>
</dbReference>
<dbReference type="Gene3D" id="3.30.40.10">
    <property type="entry name" value="Zinc/RING finger domain, C3HC4 (zinc finger)"/>
    <property type="match status" value="1"/>
</dbReference>
<dbReference type="FunFam" id="2.60.200.20:FF:000030">
    <property type="entry name" value="FHA domain-containing protein"/>
    <property type="match status" value="1"/>
</dbReference>
<organism evidence="17 18">
    <name type="scientific">Monilinia laxa</name>
    <name type="common">Brown rot fungus</name>
    <name type="synonym">Sclerotinia laxa</name>
    <dbReference type="NCBI Taxonomy" id="61186"/>
    <lineage>
        <taxon>Eukaryota</taxon>
        <taxon>Fungi</taxon>
        <taxon>Dikarya</taxon>
        <taxon>Ascomycota</taxon>
        <taxon>Pezizomycotina</taxon>
        <taxon>Leotiomycetes</taxon>
        <taxon>Helotiales</taxon>
        <taxon>Sclerotiniaceae</taxon>
        <taxon>Monilinia</taxon>
    </lineage>
</organism>
<dbReference type="PANTHER" id="PTHR15067:SF7">
    <property type="entry name" value="E3 UBIQUITIN-PROTEIN LIGASE DMA1-RELATED"/>
    <property type="match status" value="1"/>
</dbReference>
<dbReference type="EMBL" id="VIGI01000005">
    <property type="protein sequence ID" value="KAB8300167.1"/>
    <property type="molecule type" value="Genomic_DNA"/>
</dbReference>
<evidence type="ECO:0000256" key="13">
    <source>
        <dbReference type="PROSITE-ProRule" id="PRU00175"/>
    </source>
</evidence>
<sequence length="711" mass="75346">MYSSVPSSPWNPTTTPISSLVERASSANPVSPSSPPPVSPSSPTSRGRLRGLSYLRSYTHNHILSRENHNHNSNSSTNNQNSRPVISRNTSYPNNSPSSPTSASAIASPASPTTENLPRQTLLTVQRSTNTPELISAGTTNTQENLGSTSGWLPTVGGHSGVSRIATQPQSTATASSSAVLSGNDPSAVTSGLAASMARTRSAGTGGAADMPLLNNLGENSPASAGGSMSHQLPSIRFSPHQDPRAHRPSLIFGTMSRTLPTGKEVIKVGRYSERDNQPPQASNVPSFAPVGFKSKVVSRRHCEFWCAGGRWYIRDVKSSSGTFLNHIRLSSPGTESRPYPVNDGDIVQLGIDFKGGEEMIFRCVKIRVELNKGWQTGPSSFNVQSHKRLRELNNNQKKPSVAGSSASNGSSQDCSICLGAIAPCQSLFVAPCSHTWHYKCIRVVINGPTWPHFICPNCRTVADLEAELDEPDGDWEELAASDEEVDAVPEPAANVTTPHNTEPAAEEAAIPQATNLAAAPSLPEPEAFEASDVHHTEDDLDTSDESSTGPHIHEAGIEDIAFLHVDDSPASSTSATPTPQVNNNSTVPPVDIITRKPVPSASAASSSRVEHVRGSPSANGIHPALTDPLTGEGPMTPRNDVGPFIFDGGAGRTNGLRLASGLLICNLYAIGIRVQELEQKKASRLVVRANRTTTIICSNQGLSGNDWVLA</sequence>
<evidence type="ECO:0000256" key="3">
    <source>
        <dbReference type="ARBA" id="ARBA00012483"/>
    </source>
</evidence>
<keyword evidence="18" id="KW-1185">Reference proteome</keyword>
<dbReference type="GO" id="GO:0097271">
    <property type="term" value="P:protein localization to bud neck"/>
    <property type="evidence" value="ECO:0007669"/>
    <property type="project" value="UniProtKB-ARBA"/>
</dbReference>
<dbReference type="GO" id="GO:0006511">
    <property type="term" value="P:ubiquitin-dependent protein catabolic process"/>
    <property type="evidence" value="ECO:0007669"/>
    <property type="project" value="TreeGrafter"/>
</dbReference>
<keyword evidence="10" id="KW-0131">Cell cycle</keyword>
<dbReference type="GO" id="GO:0000132">
    <property type="term" value="P:establishment of mitotic spindle orientation"/>
    <property type="evidence" value="ECO:0007669"/>
    <property type="project" value="UniProtKB-ARBA"/>
</dbReference>
<dbReference type="SUPFAM" id="SSF57850">
    <property type="entry name" value="RING/U-box"/>
    <property type="match status" value="1"/>
</dbReference>
<evidence type="ECO:0000256" key="1">
    <source>
        <dbReference type="ARBA" id="ARBA00000900"/>
    </source>
</evidence>
<keyword evidence="5" id="KW-0808">Transferase</keyword>
<dbReference type="InterPro" id="IPR008984">
    <property type="entry name" value="SMAD_FHA_dom_sf"/>
</dbReference>
<evidence type="ECO:0000259" key="16">
    <source>
        <dbReference type="PROSITE" id="PS50089"/>
    </source>
</evidence>
<dbReference type="SMART" id="SM00240">
    <property type="entry name" value="FHA"/>
    <property type="match status" value="1"/>
</dbReference>
<dbReference type="SUPFAM" id="SSF49879">
    <property type="entry name" value="SMAD/FHA domain"/>
    <property type="match status" value="1"/>
</dbReference>
<dbReference type="GO" id="GO:0090337">
    <property type="term" value="P:regulation of formin-nucleated actin cable assembly"/>
    <property type="evidence" value="ECO:0007669"/>
    <property type="project" value="UniProtKB-ARBA"/>
</dbReference>
<keyword evidence="6" id="KW-0479">Metal-binding</keyword>
<feature type="compositionally biased region" description="Low complexity" evidence="14">
    <location>
        <begin position="166"/>
        <end position="179"/>
    </location>
</feature>
<reference evidence="17 18" key="1">
    <citation type="submission" date="2019-06" db="EMBL/GenBank/DDBJ databases">
        <title>Genome Sequence of the Brown Rot Fungal Pathogen Monilinia laxa.</title>
        <authorList>
            <person name="De Miccolis Angelini R.M."/>
            <person name="Landi L."/>
            <person name="Abate D."/>
            <person name="Pollastro S."/>
            <person name="Romanazzi G."/>
            <person name="Faretra F."/>
        </authorList>
    </citation>
    <scope>NUCLEOTIDE SEQUENCE [LARGE SCALE GENOMIC DNA]</scope>
    <source>
        <strain evidence="17 18">Mlax316</strain>
    </source>
</reference>
<evidence type="ECO:0000256" key="2">
    <source>
        <dbReference type="ARBA" id="ARBA00004496"/>
    </source>
</evidence>
<dbReference type="PROSITE" id="PS50089">
    <property type="entry name" value="ZF_RING_2"/>
    <property type="match status" value="1"/>
</dbReference>
<keyword evidence="8" id="KW-0833">Ubl conjugation pathway</keyword>
<evidence type="ECO:0000256" key="6">
    <source>
        <dbReference type="ARBA" id="ARBA00022723"/>
    </source>
</evidence>
<dbReference type="PANTHER" id="PTHR15067">
    <property type="entry name" value="E3 UBIQUITIN-PROTEIN LIGASE RNF8"/>
    <property type="match status" value="1"/>
</dbReference>
<dbReference type="Proteomes" id="UP000326757">
    <property type="component" value="Unassembled WGS sequence"/>
</dbReference>
<evidence type="ECO:0000256" key="11">
    <source>
        <dbReference type="ARBA" id="ARBA00061209"/>
    </source>
</evidence>
<keyword evidence="4" id="KW-0963">Cytoplasm</keyword>
<dbReference type="PROSITE" id="PS50006">
    <property type="entry name" value="FHA_DOMAIN"/>
    <property type="match status" value="1"/>
</dbReference>
<dbReference type="Pfam" id="PF00498">
    <property type="entry name" value="FHA"/>
    <property type="match status" value="1"/>
</dbReference>
<protein>
    <recommendedName>
        <fullName evidence="3">RING-type E3 ubiquitin transferase</fullName>
        <ecNumber evidence="3">2.3.2.27</ecNumber>
    </recommendedName>
    <alternativeName>
        <fullName evidence="12">Checkpoint forkhead associated with RING domains-containing protein 1</fullName>
    </alternativeName>
</protein>
<feature type="compositionally biased region" description="Polar residues" evidence="14">
    <location>
        <begin position="1"/>
        <end position="18"/>
    </location>
</feature>
<evidence type="ECO:0000256" key="10">
    <source>
        <dbReference type="ARBA" id="ARBA00023306"/>
    </source>
</evidence>
<dbReference type="AlphaFoldDB" id="A0A5N6KAF5"/>
<evidence type="ECO:0000256" key="9">
    <source>
        <dbReference type="ARBA" id="ARBA00022833"/>
    </source>
</evidence>
<feature type="compositionally biased region" description="Polar residues" evidence="14">
    <location>
        <begin position="115"/>
        <end position="152"/>
    </location>
</feature>
<evidence type="ECO:0000259" key="15">
    <source>
        <dbReference type="PROSITE" id="PS50006"/>
    </source>
</evidence>
<dbReference type="GO" id="GO:0000151">
    <property type="term" value="C:ubiquitin ligase complex"/>
    <property type="evidence" value="ECO:0007669"/>
    <property type="project" value="TreeGrafter"/>
</dbReference>
<dbReference type="OrthoDB" id="687730at2759"/>
<feature type="region of interest" description="Disordered" evidence="14">
    <location>
        <begin position="1"/>
        <end position="48"/>
    </location>
</feature>
<keyword evidence="9" id="KW-0862">Zinc</keyword>
<feature type="region of interest" description="Disordered" evidence="14">
    <location>
        <begin position="531"/>
        <end position="552"/>
    </location>
</feature>
<accession>A0A5N6KAF5</accession>
<dbReference type="Gene3D" id="2.60.200.20">
    <property type="match status" value="1"/>
</dbReference>
<feature type="compositionally biased region" description="Low complexity" evidence="14">
    <location>
        <begin position="569"/>
        <end position="580"/>
    </location>
</feature>
<feature type="domain" description="FHA" evidence="15">
    <location>
        <begin position="267"/>
        <end position="330"/>
    </location>
</feature>
<dbReference type="EC" id="2.3.2.27" evidence="3"/>
<dbReference type="GO" id="GO:0000921">
    <property type="term" value="P:septin ring assembly"/>
    <property type="evidence" value="ECO:0007669"/>
    <property type="project" value="UniProtKB-ARBA"/>
</dbReference>
<feature type="compositionally biased region" description="Low complexity" evidence="14">
    <location>
        <begin position="71"/>
        <end position="114"/>
    </location>
</feature>
<dbReference type="GO" id="GO:0061630">
    <property type="term" value="F:ubiquitin protein ligase activity"/>
    <property type="evidence" value="ECO:0007669"/>
    <property type="project" value="UniProtKB-EC"/>
</dbReference>
<evidence type="ECO:0000313" key="18">
    <source>
        <dbReference type="Proteomes" id="UP000326757"/>
    </source>
</evidence>
<dbReference type="GO" id="GO:0005829">
    <property type="term" value="C:cytosol"/>
    <property type="evidence" value="ECO:0007669"/>
    <property type="project" value="TreeGrafter"/>
</dbReference>
<evidence type="ECO:0000256" key="4">
    <source>
        <dbReference type="ARBA" id="ARBA00022490"/>
    </source>
</evidence>
<evidence type="ECO:0000313" key="17">
    <source>
        <dbReference type="EMBL" id="KAB8300167.1"/>
    </source>
</evidence>
<comment type="catalytic activity">
    <reaction evidence="1">
        <text>S-ubiquitinyl-[E2 ubiquitin-conjugating enzyme]-L-cysteine + [acceptor protein]-L-lysine = [E2 ubiquitin-conjugating enzyme]-L-cysteine + N(6)-ubiquitinyl-[acceptor protein]-L-lysine.</text>
        <dbReference type="EC" id="2.3.2.27"/>
    </reaction>
</comment>